<dbReference type="OrthoDB" id="9809356at2"/>
<name>A0A1T4MKF7_9FIRM</name>
<dbReference type="FunFam" id="3.40.1190.10:FF:000004">
    <property type="entry name" value="Dihydrofolate synthase/folylpolyglutamate synthase"/>
    <property type="match status" value="1"/>
</dbReference>
<comment type="catalytic activity">
    <reaction evidence="17">
        <text>7,8-dihydropteroate + L-glutamate + ATP = 7,8-dihydrofolate + ADP + phosphate + H(+)</text>
        <dbReference type="Rhea" id="RHEA:23584"/>
        <dbReference type="ChEBI" id="CHEBI:15378"/>
        <dbReference type="ChEBI" id="CHEBI:17839"/>
        <dbReference type="ChEBI" id="CHEBI:29985"/>
        <dbReference type="ChEBI" id="CHEBI:30616"/>
        <dbReference type="ChEBI" id="CHEBI:43474"/>
        <dbReference type="ChEBI" id="CHEBI:57451"/>
        <dbReference type="ChEBI" id="CHEBI:456216"/>
        <dbReference type="EC" id="6.3.2.12"/>
    </reaction>
</comment>
<comment type="cofactor">
    <cofactor evidence="1">
        <name>Mg(2+)</name>
        <dbReference type="ChEBI" id="CHEBI:18420"/>
    </cofactor>
</comment>
<keyword evidence="22" id="KW-1185">Reference proteome</keyword>
<keyword evidence="13" id="KW-0460">Magnesium</keyword>
<dbReference type="PIRSF" id="PIRSF001563">
    <property type="entry name" value="Folylpolyglu_synth"/>
    <property type="match status" value="1"/>
</dbReference>
<dbReference type="NCBIfam" id="TIGR01499">
    <property type="entry name" value="folC"/>
    <property type="match status" value="1"/>
</dbReference>
<dbReference type="SUPFAM" id="SSF53244">
    <property type="entry name" value="MurD-like peptide ligases, peptide-binding domain"/>
    <property type="match status" value="1"/>
</dbReference>
<dbReference type="GO" id="GO:0005524">
    <property type="term" value="F:ATP binding"/>
    <property type="evidence" value="ECO:0007669"/>
    <property type="project" value="UniProtKB-KW"/>
</dbReference>
<evidence type="ECO:0000256" key="8">
    <source>
        <dbReference type="ARBA" id="ARBA00019357"/>
    </source>
</evidence>
<evidence type="ECO:0000256" key="11">
    <source>
        <dbReference type="ARBA" id="ARBA00022741"/>
    </source>
</evidence>
<dbReference type="EC" id="6.3.2.17" evidence="7"/>
<protein>
    <recommendedName>
        <fullName evidence="8">Dihydrofolate synthase/folylpolyglutamate synthase</fullName>
        <ecNumber evidence="6">6.3.2.12</ecNumber>
        <ecNumber evidence="7">6.3.2.17</ecNumber>
    </recommendedName>
    <alternativeName>
        <fullName evidence="15">Tetrahydrofolylpolyglutamate synthase</fullName>
    </alternativeName>
</protein>
<evidence type="ECO:0000256" key="17">
    <source>
        <dbReference type="ARBA" id="ARBA00049161"/>
    </source>
</evidence>
<dbReference type="GO" id="GO:0008841">
    <property type="term" value="F:dihydrofolate synthase activity"/>
    <property type="evidence" value="ECO:0007669"/>
    <property type="project" value="UniProtKB-EC"/>
</dbReference>
<evidence type="ECO:0000256" key="6">
    <source>
        <dbReference type="ARBA" id="ARBA00013023"/>
    </source>
</evidence>
<dbReference type="InterPro" id="IPR001645">
    <property type="entry name" value="Folylpolyglutamate_synth"/>
</dbReference>
<evidence type="ECO:0000256" key="14">
    <source>
        <dbReference type="ARBA" id="ARBA00022909"/>
    </source>
</evidence>
<evidence type="ECO:0000256" key="3">
    <source>
        <dbReference type="ARBA" id="ARBA00005150"/>
    </source>
</evidence>
<evidence type="ECO:0000313" key="22">
    <source>
        <dbReference type="Proteomes" id="UP000190625"/>
    </source>
</evidence>
<dbReference type="PANTHER" id="PTHR11136">
    <property type="entry name" value="FOLYLPOLYGLUTAMATE SYNTHASE-RELATED"/>
    <property type="match status" value="1"/>
</dbReference>
<dbReference type="PANTHER" id="PTHR11136:SF0">
    <property type="entry name" value="DIHYDROFOLATE SYNTHETASE-RELATED"/>
    <property type="match status" value="1"/>
</dbReference>
<dbReference type="GO" id="GO:0046656">
    <property type="term" value="P:folic acid biosynthetic process"/>
    <property type="evidence" value="ECO:0007669"/>
    <property type="project" value="UniProtKB-KW"/>
</dbReference>
<evidence type="ECO:0000259" key="19">
    <source>
        <dbReference type="Pfam" id="PF02875"/>
    </source>
</evidence>
<evidence type="ECO:0000256" key="10">
    <source>
        <dbReference type="ARBA" id="ARBA00022723"/>
    </source>
</evidence>
<keyword evidence="12 18" id="KW-0067">ATP-binding</keyword>
<dbReference type="InterPro" id="IPR004101">
    <property type="entry name" value="Mur_ligase_C"/>
</dbReference>
<dbReference type="RefSeq" id="WP_078809977.1">
    <property type="nucleotide sequence ID" value="NZ_FUWM01000011.1"/>
</dbReference>
<dbReference type="InterPro" id="IPR013221">
    <property type="entry name" value="Mur_ligase_cen"/>
</dbReference>
<dbReference type="GO" id="GO:0005737">
    <property type="term" value="C:cytoplasm"/>
    <property type="evidence" value="ECO:0007669"/>
    <property type="project" value="TreeGrafter"/>
</dbReference>
<keyword evidence="10" id="KW-0479">Metal-binding</keyword>
<evidence type="ECO:0000256" key="18">
    <source>
        <dbReference type="PIRNR" id="PIRNR001563"/>
    </source>
</evidence>
<comment type="pathway">
    <text evidence="3">Cofactor biosynthesis; tetrahydrofolylpolyglutamate biosynthesis.</text>
</comment>
<dbReference type="Gene3D" id="3.40.1190.10">
    <property type="entry name" value="Mur-like, catalytic domain"/>
    <property type="match status" value="1"/>
</dbReference>
<evidence type="ECO:0000256" key="15">
    <source>
        <dbReference type="ARBA" id="ARBA00030592"/>
    </source>
</evidence>
<evidence type="ECO:0000256" key="12">
    <source>
        <dbReference type="ARBA" id="ARBA00022840"/>
    </source>
</evidence>
<evidence type="ECO:0000256" key="2">
    <source>
        <dbReference type="ARBA" id="ARBA00004799"/>
    </source>
</evidence>
<evidence type="ECO:0000259" key="20">
    <source>
        <dbReference type="Pfam" id="PF08245"/>
    </source>
</evidence>
<evidence type="ECO:0000256" key="16">
    <source>
        <dbReference type="ARBA" id="ARBA00047493"/>
    </source>
</evidence>
<dbReference type="InterPro" id="IPR036565">
    <property type="entry name" value="Mur-like_cat_sf"/>
</dbReference>
<comment type="similarity">
    <text evidence="4 18">Belongs to the folylpolyglutamate synthase family.</text>
</comment>
<dbReference type="GO" id="GO:0046872">
    <property type="term" value="F:metal ion binding"/>
    <property type="evidence" value="ECO:0007669"/>
    <property type="project" value="UniProtKB-KW"/>
</dbReference>
<reference evidence="22" key="1">
    <citation type="submission" date="2017-02" db="EMBL/GenBank/DDBJ databases">
        <authorList>
            <person name="Varghese N."/>
            <person name="Submissions S."/>
        </authorList>
    </citation>
    <scope>NUCLEOTIDE SEQUENCE [LARGE SCALE GENOMIC DNA]</scope>
    <source>
        <strain evidence="22">ATCC BAA-73</strain>
    </source>
</reference>
<evidence type="ECO:0000256" key="13">
    <source>
        <dbReference type="ARBA" id="ARBA00022842"/>
    </source>
</evidence>
<evidence type="ECO:0000256" key="9">
    <source>
        <dbReference type="ARBA" id="ARBA00022598"/>
    </source>
</evidence>
<sequence>MSSAVKYLNSLSKFGINPGLERVEVLLEYLGNPQEELDIIHIGGSNGKGSTSAMVSSILAEAGYRVGTYNSPEIISFYERMRINGEYMEPEALERITKEVKPYLNKIEADGLGHPTFFEVVTAIAFKYFAEKEVDIAVLEVGLGGRLDATNATNSLVAGITNISLEHTDYLGETMAEIAFEKGGIIKEDSILVTAVEDDEALNKLKDICEERNADMIQVKKDLKVKRLKRDLTGQHFRVEGKKIDENLKIPLLGQYQQQNLGMALGIIEALPNEFQINIKAIKRGLKKVEWPGRLELLGEEPLVILDGAHNPDGAYELRKVIQEDLDYKELILILSILGDKDVEKMLDILTPLADRIIITKNTNERVADPHEVAEILANSGKEVDVVPNIADAVQEAIKEADSADLISVSGSLYTIAEARKFLVKNIIN</sequence>
<dbReference type="EC" id="6.3.2.12" evidence="6"/>
<comment type="catalytic activity">
    <reaction evidence="16">
        <text>(6S)-5,6,7,8-tetrahydrofolyl-(gamma-L-Glu)(n) + L-glutamate + ATP = (6S)-5,6,7,8-tetrahydrofolyl-(gamma-L-Glu)(n+1) + ADP + phosphate + H(+)</text>
        <dbReference type="Rhea" id="RHEA:10580"/>
        <dbReference type="Rhea" id="RHEA-COMP:14738"/>
        <dbReference type="Rhea" id="RHEA-COMP:14740"/>
        <dbReference type="ChEBI" id="CHEBI:15378"/>
        <dbReference type="ChEBI" id="CHEBI:29985"/>
        <dbReference type="ChEBI" id="CHEBI:30616"/>
        <dbReference type="ChEBI" id="CHEBI:43474"/>
        <dbReference type="ChEBI" id="CHEBI:141005"/>
        <dbReference type="ChEBI" id="CHEBI:456216"/>
        <dbReference type="EC" id="6.3.2.17"/>
    </reaction>
</comment>
<keyword evidence="9 18" id="KW-0436">Ligase</keyword>
<comment type="pathway">
    <text evidence="2">Cofactor biosynthesis; tetrahydrofolate biosynthesis; 7,8-dihydrofolate from 2-amino-4-hydroxy-6-hydroxymethyl-7,8-dihydropteridine diphosphate and 4-aminobenzoate: step 2/2.</text>
</comment>
<dbReference type="Pfam" id="PF02875">
    <property type="entry name" value="Mur_ligase_C"/>
    <property type="match status" value="1"/>
</dbReference>
<dbReference type="Proteomes" id="UP000190625">
    <property type="component" value="Unassembled WGS sequence"/>
</dbReference>
<feature type="domain" description="Mur ligase C-terminal" evidence="19">
    <location>
        <begin position="293"/>
        <end position="412"/>
    </location>
</feature>
<dbReference type="Gene3D" id="3.90.190.20">
    <property type="entry name" value="Mur ligase, C-terminal domain"/>
    <property type="match status" value="1"/>
</dbReference>
<evidence type="ECO:0000313" key="21">
    <source>
        <dbReference type="EMBL" id="SJZ67482.1"/>
    </source>
</evidence>
<evidence type="ECO:0000256" key="4">
    <source>
        <dbReference type="ARBA" id="ARBA00008276"/>
    </source>
</evidence>
<evidence type="ECO:0000256" key="1">
    <source>
        <dbReference type="ARBA" id="ARBA00001946"/>
    </source>
</evidence>
<feature type="domain" description="Mur ligase central" evidence="20">
    <location>
        <begin position="42"/>
        <end position="267"/>
    </location>
</feature>
<dbReference type="EMBL" id="FUWM01000011">
    <property type="protein sequence ID" value="SJZ67482.1"/>
    <property type="molecule type" value="Genomic_DNA"/>
</dbReference>
<dbReference type="GO" id="GO:0004326">
    <property type="term" value="F:tetrahydrofolylpolyglutamate synthase activity"/>
    <property type="evidence" value="ECO:0007669"/>
    <property type="project" value="UniProtKB-EC"/>
</dbReference>
<keyword evidence="11 18" id="KW-0547">Nucleotide-binding</keyword>
<dbReference type="Pfam" id="PF08245">
    <property type="entry name" value="Mur_ligase_M"/>
    <property type="match status" value="1"/>
</dbReference>
<evidence type="ECO:0000256" key="7">
    <source>
        <dbReference type="ARBA" id="ARBA00013025"/>
    </source>
</evidence>
<proteinExistence type="inferred from homology"/>
<gene>
    <name evidence="21" type="ORF">SAMN02745118_01504</name>
</gene>
<dbReference type="AlphaFoldDB" id="A0A1T4MKF7"/>
<dbReference type="STRING" id="142842.SAMN02745118_01504"/>
<evidence type="ECO:0000256" key="5">
    <source>
        <dbReference type="ARBA" id="ARBA00011245"/>
    </source>
</evidence>
<accession>A0A1T4MKF7</accession>
<comment type="subunit">
    <text evidence="5">Monomer.</text>
</comment>
<dbReference type="InterPro" id="IPR036615">
    <property type="entry name" value="Mur_ligase_C_dom_sf"/>
</dbReference>
<keyword evidence="14" id="KW-0289">Folate biosynthesis</keyword>
<dbReference type="SUPFAM" id="SSF53623">
    <property type="entry name" value="MurD-like peptide ligases, catalytic domain"/>
    <property type="match status" value="1"/>
</dbReference>
<organism evidence="21 22">
    <name type="scientific">Selenihalanaerobacter shriftii</name>
    <dbReference type="NCBI Taxonomy" id="142842"/>
    <lineage>
        <taxon>Bacteria</taxon>
        <taxon>Bacillati</taxon>
        <taxon>Bacillota</taxon>
        <taxon>Clostridia</taxon>
        <taxon>Halanaerobiales</taxon>
        <taxon>Halobacteroidaceae</taxon>
        <taxon>Selenihalanaerobacter</taxon>
    </lineage>
</organism>